<dbReference type="OrthoDB" id="9780520at2"/>
<evidence type="ECO:0000256" key="2">
    <source>
        <dbReference type="ARBA" id="ARBA00023002"/>
    </source>
</evidence>
<dbReference type="Gene3D" id="3.90.180.10">
    <property type="entry name" value="Medium-chain alcohol dehydrogenases, catalytic domain"/>
    <property type="match status" value="1"/>
</dbReference>
<dbReference type="Proteomes" id="UP000322110">
    <property type="component" value="Unassembled WGS sequence"/>
</dbReference>
<dbReference type="GO" id="GO:0016651">
    <property type="term" value="F:oxidoreductase activity, acting on NAD(P)H"/>
    <property type="evidence" value="ECO:0007669"/>
    <property type="project" value="TreeGrafter"/>
</dbReference>
<protein>
    <submittedName>
        <fullName evidence="4">NAD(P)H-quinone oxidoreductase</fullName>
    </submittedName>
</protein>
<dbReference type="SUPFAM" id="SSF50129">
    <property type="entry name" value="GroES-like"/>
    <property type="match status" value="1"/>
</dbReference>
<organism evidence="4 5">
    <name type="scientific">Teichococcus oryzae</name>
    <dbReference type="NCBI Taxonomy" id="1608942"/>
    <lineage>
        <taxon>Bacteria</taxon>
        <taxon>Pseudomonadati</taxon>
        <taxon>Pseudomonadota</taxon>
        <taxon>Alphaproteobacteria</taxon>
        <taxon>Acetobacterales</taxon>
        <taxon>Roseomonadaceae</taxon>
        <taxon>Roseomonas</taxon>
    </lineage>
</organism>
<dbReference type="NCBIfam" id="TIGR02824">
    <property type="entry name" value="quinone_pig3"/>
    <property type="match status" value="1"/>
</dbReference>
<sequence length="338" mass="35761">MTDLPRQMRFIDHGKGGEPSVLVPANGSLPAPKPDEVLIRVMAAGVNRPDVQQRKGLYPPPPGASPVLGLEVAGEVVAVGAEARRFRVGDRVCALTNGGGYAEYCTAPEAQSLPWPAGFDAVRAAALPENHFTVWANLFGHGRLAAGETVLVHGGTSGIGVTAIMLARAFGARVIATAGSAEKCRACEGFGAELAINYREQDFAEAVRAHTDGRGVDVVLDMVGAGYFQRNLKVLAKDGRLVIIAFLEGHEVERADLRPIMIKRLVVTGSTMRPRSTAEKGAIADALQQQVWPLLERGECLPTIHATFPLGEAAAAHALMESSTHIGKIILTVGDRTA</sequence>
<reference evidence="4 5" key="1">
    <citation type="journal article" date="2015" name="Int. J. Syst. Evol. Microbiol.">
        <title>Roseomonas oryzae sp. nov., isolated from paddy rhizosphere soil.</title>
        <authorList>
            <person name="Ramaprasad E.V."/>
            <person name="Sasikala Ch."/>
            <person name="Ramana Ch.V."/>
        </authorList>
    </citation>
    <scope>NUCLEOTIDE SEQUENCE [LARGE SCALE GENOMIC DNA]</scope>
    <source>
        <strain evidence="4 5">KCTC 42542</strain>
    </source>
</reference>
<dbReference type="InterPro" id="IPR036291">
    <property type="entry name" value="NAD(P)-bd_dom_sf"/>
</dbReference>
<evidence type="ECO:0000313" key="5">
    <source>
        <dbReference type="Proteomes" id="UP000322110"/>
    </source>
</evidence>
<dbReference type="Pfam" id="PF00107">
    <property type="entry name" value="ADH_zinc_N"/>
    <property type="match status" value="1"/>
</dbReference>
<dbReference type="InterPro" id="IPR013149">
    <property type="entry name" value="ADH-like_C"/>
</dbReference>
<dbReference type="Gene3D" id="3.40.50.720">
    <property type="entry name" value="NAD(P)-binding Rossmann-like Domain"/>
    <property type="match status" value="1"/>
</dbReference>
<dbReference type="SMART" id="SM00829">
    <property type="entry name" value="PKS_ER"/>
    <property type="match status" value="1"/>
</dbReference>
<gene>
    <name evidence="4" type="ORF">F0Q34_04050</name>
</gene>
<dbReference type="InterPro" id="IPR013154">
    <property type="entry name" value="ADH-like_N"/>
</dbReference>
<evidence type="ECO:0000259" key="3">
    <source>
        <dbReference type="SMART" id="SM00829"/>
    </source>
</evidence>
<evidence type="ECO:0000256" key="1">
    <source>
        <dbReference type="ARBA" id="ARBA00022857"/>
    </source>
</evidence>
<dbReference type="InterPro" id="IPR011032">
    <property type="entry name" value="GroES-like_sf"/>
</dbReference>
<comment type="caution">
    <text evidence="4">The sequence shown here is derived from an EMBL/GenBank/DDBJ whole genome shotgun (WGS) entry which is preliminary data.</text>
</comment>
<dbReference type="PANTHER" id="PTHR48106:SF8">
    <property type="entry name" value="OS02G0805600 PROTEIN"/>
    <property type="match status" value="1"/>
</dbReference>
<dbReference type="GO" id="GO:0070402">
    <property type="term" value="F:NADPH binding"/>
    <property type="evidence" value="ECO:0007669"/>
    <property type="project" value="TreeGrafter"/>
</dbReference>
<evidence type="ECO:0000313" key="4">
    <source>
        <dbReference type="EMBL" id="KAA2214863.1"/>
    </source>
</evidence>
<dbReference type="InterPro" id="IPR020843">
    <property type="entry name" value="ER"/>
</dbReference>
<accession>A0A5B2TL25</accession>
<keyword evidence="1" id="KW-0521">NADP</keyword>
<name>A0A5B2TL25_9PROT</name>
<dbReference type="RefSeq" id="WP_149810817.1">
    <property type="nucleotide sequence ID" value="NZ_VUKA01000001.1"/>
</dbReference>
<dbReference type="Pfam" id="PF08240">
    <property type="entry name" value="ADH_N"/>
    <property type="match status" value="1"/>
</dbReference>
<keyword evidence="5" id="KW-1185">Reference proteome</keyword>
<dbReference type="AlphaFoldDB" id="A0A5B2TL25"/>
<dbReference type="EMBL" id="VUKA01000001">
    <property type="protein sequence ID" value="KAA2214863.1"/>
    <property type="molecule type" value="Genomic_DNA"/>
</dbReference>
<keyword evidence="2" id="KW-0560">Oxidoreductase</keyword>
<dbReference type="CDD" id="cd05276">
    <property type="entry name" value="p53_inducible_oxidoreductase"/>
    <property type="match status" value="1"/>
</dbReference>
<dbReference type="SUPFAM" id="SSF51735">
    <property type="entry name" value="NAD(P)-binding Rossmann-fold domains"/>
    <property type="match status" value="1"/>
</dbReference>
<dbReference type="PANTHER" id="PTHR48106">
    <property type="entry name" value="QUINONE OXIDOREDUCTASE PIG3-RELATED"/>
    <property type="match status" value="1"/>
</dbReference>
<dbReference type="InterPro" id="IPR014189">
    <property type="entry name" value="Quinone_OxRdtase_PIG3"/>
</dbReference>
<proteinExistence type="predicted"/>
<feature type="domain" description="Enoyl reductase (ER)" evidence="3">
    <location>
        <begin position="17"/>
        <end position="331"/>
    </location>
</feature>